<protein>
    <submittedName>
        <fullName evidence="1">Neutral zinc metallopeptidase</fullName>
    </submittedName>
</protein>
<dbReference type="RefSeq" id="WP_316510827.1">
    <property type="nucleotide sequence ID" value="NZ_OY726395.1"/>
</dbReference>
<evidence type="ECO:0000313" key="2">
    <source>
        <dbReference type="Proteomes" id="UP001190466"/>
    </source>
</evidence>
<dbReference type="PROSITE" id="PS51257">
    <property type="entry name" value="PROKAR_LIPOPROTEIN"/>
    <property type="match status" value="1"/>
</dbReference>
<dbReference type="EMBL" id="OY726395">
    <property type="protein sequence ID" value="CAJ1585046.1"/>
    <property type="molecule type" value="Genomic_DNA"/>
</dbReference>
<accession>A0ABM9MH27</accession>
<dbReference type="Proteomes" id="UP001190466">
    <property type="component" value="Chromosome"/>
</dbReference>
<name>A0ABM9MH27_9MYCO</name>
<proteinExistence type="predicted"/>
<evidence type="ECO:0000313" key="1">
    <source>
        <dbReference type="EMBL" id="CAJ1585046.1"/>
    </source>
</evidence>
<keyword evidence="2" id="KW-1185">Reference proteome</keyword>
<organism evidence="1 2">
    <name type="scientific">[Mycobacterium] wendilense</name>
    <dbReference type="NCBI Taxonomy" id="3064284"/>
    <lineage>
        <taxon>Bacteria</taxon>
        <taxon>Bacillati</taxon>
        <taxon>Actinomycetota</taxon>
        <taxon>Actinomycetes</taxon>
        <taxon>Mycobacteriales</taxon>
        <taxon>Mycobacteriaceae</taxon>
        <taxon>Mycolicibacter</taxon>
    </lineage>
</organism>
<dbReference type="InterPro" id="IPR007343">
    <property type="entry name" value="Uncharacterised_pept_Zn_put"/>
</dbReference>
<reference evidence="1 2" key="1">
    <citation type="submission" date="2023-08" db="EMBL/GenBank/DDBJ databases">
        <authorList>
            <person name="Folkvardsen B D."/>
            <person name="Norman A."/>
        </authorList>
    </citation>
    <scope>NUCLEOTIDE SEQUENCE [LARGE SCALE GENOMIC DNA]</scope>
    <source>
        <strain evidence="1 2">Mu0050</strain>
    </source>
</reference>
<dbReference type="SUPFAM" id="SSF55486">
    <property type="entry name" value="Metalloproteases ('zincins'), catalytic domain"/>
    <property type="match status" value="1"/>
</dbReference>
<dbReference type="Pfam" id="PF04228">
    <property type="entry name" value="Zn_peptidase"/>
    <property type="match status" value="1"/>
</dbReference>
<gene>
    <name evidence="1" type="ORF">MU0050_003505</name>
</gene>
<sequence>MTIGRALASTLTAAAVTAGLLTGCSSTVGGEAVSPLYDPFRVGGLPAVDGPSGLRADAPDPVGVVLHTDGGDIDRLALLAVNDVADFWSQHYADALPGDFEPVERLVSYDSNDPSSPRVCGGRTYKLVNAFFCPPLDLMAWDRGVMVPVGQKFFGDMSVVALIAHEYGHAVQRMAGLLEEDTSPLVIEQQADCFAGAHQRWVVEGNSPRFTLDTGDGLNHVLAAALTIRDPLVPEIVAEMLDVAEHGNALDRISAFQLGFINGAQTCAAIDEAEVAQRRGDLPRNLEMSADGKVESVDVTLDESVLAALMDDLDTIFDLPHPPTLSLDPDDCGSPQPGAPVAYCPDDNTVGVDLPALQEFATPASEYRNLVLLQGDNTAISALTSRYVLAVQRERGVSLDTAEAALRTACLTGFAQQAMAERVPGRQLVLSAGDVDEAVAGLLVNGIAASNVTGATVPAGFTRIVAYRSGLLGDLELCYSRFG</sequence>